<evidence type="ECO:0000313" key="3">
    <source>
        <dbReference type="Proteomes" id="UP001412067"/>
    </source>
</evidence>
<sequence length="371" mass="39908">MDKTTHMGRSPYSNTKPEKHLARSPRRRYSITPPPRRENQHTTAATTCADSRASWDETDGLGGAPEPPQIVNNASTIPVVNGFAFVFNWLVALGPREPGVGKIDVEAFCRAVDGQLSPASYRTSGGQLTDINNFASDATSARGFFLPESGLTPRKMKGSGATFKVWYHVDHMSSYELVGPGLDPGRLAVPAGSHGMGLDRYKNGSSFINQIISPLTMKYEFPRPSLLIITPISKANIIGPKSWVEGQIYCNLGENLSGPWQQDHSATGGPKGAIPNPSPFLQATTRSHHGCSSSSPPTADGFRTGTPVPIPQSQSFSRSYGSILSTSLAYIIPSTRGCSPWRPDAVLSMIGHGRDSILRISTGRLGHTGHR</sequence>
<dbReference type="PANTHER" id="PTHR33047:SF42">
    <property type="entry name" value="PROTEIN TAR1"/>
    <property type="match status" value="1"/>
</dbReference>
<feature type="compositionally biased region" description="Polar residues" evidence="1">
    <location>
        <begin position="284"/>
        <end position="297"/>
    </location>
</feature>
<protein>
    <submittedName>
        <fullName evidence="2">Uncharacterized protein</fullName>
    </submittedName>
</protein>
<feature type="region of interest" description="Disordered" evidence="1">
    <location>
        <begin position="284"/>
        <end position="313"/>
    </location>
</feature>
<feature type="region of interest" description="Disordered" evidence="1">
    <location>
        <begin position="1"/>
        <end position="69"/>
    </location>
</feature>
<dbReference type="EMBL" id="JBBWWR010000013">
    <property type="protein sequence ID" value="KAK8955838.1"/>
    <property type="molecule type" value="Genomic_DNA"/>
</dbReference>
<dbReference type="InterPro" id="IPR052997">
    <property type="entry name" value="RRT15-like"/>
</dbReference>
<comment type="caution">
    <text evidence="2">The sequence shown here is derived from an EMBL/GenBank/DDBJ whole genome shotgun (WGS) entry which is preliminary data.</text>
</comment>
<accession>A0ABR2M046</accession>
<keyword evidence="3" id="KW-1185">Reference proteome</keyword>
<gene>
    <name evidence="2" type="ORF">KSP40_PGU000087</name>
</gene>
<evidence type="ECO:0000313" key="2">
    <source>
        <dbReference type="EMBL" id="KAK8955838.1"/>
    </source>
</evidence>
<evidence type="ECO:0000256" key="1">
    <source>
        <dbReference type="SAM" id="MobiDB-lite"/>
    </source>
</evidence>
<name>A0ABR2M046_9ASPA</name>
<proteinExistence type="predicted"/>
<dbReference type="PANTHER" id="PTHR33047">
    <property type="entry name" value="PROTEIN TAR1"/>
    <property type="match status" value="1"/>
</dbReference>
<organism evidence="2 3">
    <name type="scientific">Platanthera guangdongensis</name>
    <dbReference type="NCBI Taxonomy" id="2320717"/>
    <lineage>
        <taxon>Eukaryota</taxon>
        <taxon>Viridiplantae</taxon>
        <taxon>Streptophyta</taxon>
        <taxon>Embryophyta</taxon>
        <taxon>Tracheophyta</taxon>
        <taxon>Spermatophyta</taxon>
        <taxon>Magnoliopsida</taxon>
        <taxon>Liliopsida</taxon>
        <taxon>Asparagales</taxon>
        <taxon>Orchidaceae</taxon>
        <taxon>Orchidoideae</taxon>
        <taxon>Orchideae</taxon>
        <taxon>Orchidinae</taxon>
        <taxon>Platanthera</taxon>
    </lineage>
</organism>
<feature type="region of interest" description="Disordered" evidence="1">
    <location>
        <begin position="260"/>
        <end position="279"/>
    </location>
</feature>
<reference evidence="2 3" key="1">
    <citation type="journal article" date="2022" name="Nat. Plants">
        <title>Genomes of leafy and leafless Platanthera orchids illuminate the evolution of mycoheterotrophy.</title>
        <authorList>
            <person name="Li M.H."/>
            <person name="Liu K.W."/>
            <person name="Li Z."/>
            <person name="Lu H.C."/>
            <person name="Ye Q.L."/>
            <person name="Zhang D."/>
            <person name="Wang J.Y."/>
            <person name="Li Y.F."/>
            <person name="Zhong Z.M."/>
            <person name="Liu X."/>
            <person name="Yu X."/>
            <person name="Liu D.K."/>
            <person name="Tu X.D."/>
            <person name="Liu B."/>
            <person name="Hao Y."/>
            <person name="Liao X.Y."/>
            <person name="Jiang Y.T."/>
            <person name="Sun W.H."/>
            <person name="Chen J."/>
            <person name="Chen Y.Q."/>
            <person name="Ai Y."/>
            <person name="Zhai J.W."/>
            <person name="Wu S.S."/>
            <person name="Zhou Z."/>
            <person name="Hsiao Y.Y."/>
            <person name="Wu W.L."/>
            <person name="Chen Y.Y."/>
            <person name="Lin Y.F."/>
            <person name="Hsu J.L."/>
            <person name="Li C.Y."/>
            <person name="Wang Z.W."/>
            <person name="Zhao X."/>
            <person name="Zhong W.Y."/>
            <person name="Ma X.K."/>
            <person name="Ma L."/>
            <person name="Huang J."/>
            <person name="Chen G.Z."/>
            <person name="Huang M.Z."/>
            <person name="Huang L."/>
            <person name="Peng D.H."/>
            <person name="Luo Y.B."/>
            <person name="Zou S.Q."/>
            <person name="Chen S.P."/>
            <person name="Lan S."/>
            <person name="Tsai W.C."/>
            <person name="Van de Peer Y."/>
            <person name="Liu Z.J."/>
        </authorList>
    </citation>
    <scope>NUCLEOTIDE SEQUENCE [LARGE SCALE GENOMIC DNA]</scope>
    <source>
        <strain evidence="2">Lor288</strain>
    </source>
</reference>
<dbReference type="Proteomes" id="UP001412067">
    <property type="component" value="Unassembled WGS sequence"/>
</dbReference>